<dbReference type="Pfam" id="PF12696">
    <property type="entry name" value="TraG-D_C"/>
    <property type="match status" value="1"/>
</dbReference>
<feature type="domain" description="TraD/TraG TraM recognition site" evidence="1">
    <location>
        <begin position="251"/>
        <end position="312"/>
    </location>
</feature>
<organism evidence="2 3">
    <name type="scientific">Kouleothrix aurantiaca</name>
    <dbReference type="NCBI Taxonomy" id="186479"/>
    <lineage>
        <taxon>Bacteria</taxon>
        <taxon>Bacillati</taxon>
        <taxon>Chloroflexota</taxon>
        <taxon>Chloroflexia</taxon>
        <taxon>Chloroflexales</taxon>
        <taxon>Roseiflexineae</taxon>
        <taxon>Roseiflexaceae</taxon>
        <taxon>Kouleothrix</taxon>
    </lineage>
</organism>
<sequence>MISADVAAGDKAVVVIDPHGDLAKSITKLCPAGDAERVIYFSPSEQRETPFGLNPFEWQQERERSERVTAILKVFNHLWYGSFSQTPTMQNTLETLSRILISAYPALKTHFFHMLLLTGDDEVGAQWRRKLAKYALDNPVAARKWAEWQADEASVAPRTKADARPSQRKLDMQSSKDKIAHIIGDETIQHVLCQITSSACFRFQEMLASRRVLLINLNGLEAESQKLIGSIILTQILAMGYLREQQSQRVPCHLYADEFDMFSPAAFAEIISKARKFGIFVTIAHQSLSQVDLQAQRAALNCANKIVFQINAAVARILAPNFHKNSSFPEGGFTHLPLYTATVRVSHRRETQQATIKTLKEQGQEDEEIAERIMQQSLIYGRPRAEVAKHIAELAVKRKSTKVEDDFWVDKE</sequence>
<evidence type="ECO:0000313" key="3">
    <source>
        <dbReference type="Proteomes" id="UP000050509"/>
    </source>
</evidence>
<name>A0A0N8PRC4_9CHLR</name>
<evidence type="ECO:0000259" key="1">
    <source>
        <dbReference type="Pfam" id="PF12696"/>
    </source>
</evidence>
<dbReference type="EMBL" id="LJCR01001907">
    <property type="protein sequence ID" value="KPV49533.1"/>
    <property type="molecule type" value="Genomic_DNA"/>
</dbReference>
<dbReference type="Proteomes" id="UP000050509">
    <property type="component" value="Unassembled WGS sequence"/>
</dbReference>
<evidence type="ECO:0000313" key="2">
    <source>
        <dbReference type="EMBL" id="KPV49533.1"/>
    </source>
</evidence>
<dbReference type="CDD" id="cd01127">
    <property type="entry name" value="TrwB_TraG_TraD_VirD4"/>
    <property type="match status" value="1"/>
</dbReference>
<dbReference type="SUPFAM" id="SSF52540">
    <property type="entry name" value="P-loop containing nucleoside triphosphate hydrolases"/>
    <property type="match status" value="1"/>
</dbReference>
<dbReference type="InterPro" id="IPR032689">
    <property type="entry name" value="TraG-D_C"/>
</dbReference>
<gene>
    <name evidence="2" type="ORF">SE17_32065</name>
</gene>
<keyword evidence="3" id="KW-1185">Reference proteome</keyword>
<accession>A0A0N8PRC4</accession>
<dbReference type="AlphaFoldDB" id="A0A0N8PRC4"/>
<comment type="caution">
    <text evidence="2">The sequence shown here is derived from an EMBL/GenBank/DDBJ whole genome shotgun (WGS) entry which is preliminary data.</text>
</comment>
<proteinExistence type="predicted"/>
<reference evidence="2 3" key="1">
    <citation type="submission" date="2015-09" db="EMBL/GenBank/DDBJ databases">
        <title>Draft genome sequence of Kouleothrix aurantiaca JCM 19913.</title>
        <authorList>
            <person name="Hemp J."/>
        </authorList>
    </citation>
    <scope>NUCLEOTIDE SEQUENCE [LARGE SCALE GENOMIC DNA]</scope>
    <source>
        <strain evidence="2 3">COM-B</strain>
    </source>
</reference>
<dbReference type="InterPro" id="IPR027417">
    <property type="entry name" value="P-loop_NTPase"/>
</dbReference>
<dbReference type="Gene3D" id="3.40.50.300">
    <property type="entry name" value="P-loop containing nucleotide triphosphate hydrolases"/>
    <property type="match status" value="1"/>
</dbReference>
<protein>
    <recommendedName>
        <fullName evidence="1">TraD/TraG TraM recognition site domain-containing protein</fullName>
    </recommendedName>
</protein>